<evidence type="ECO:0000313" key="2">
    <source>
        <dbReference type="WBParaSite" id="PS1159_v2.g638.t1"/>
    </source>
</evidence>
<name>A0AC35GLM5_9BILA</name>
<organism evidence="1 2">
    <name type="scientific">Panagrolaimus sp. PS1159</name>
    <dbReference type="NCBI Taxonomy" id="55785"/>
    <lineage>
        <taxon>Eukaryota</taxon>
        <taxon>Metazoa</taxon>
        <taxon>Ecdysozoa</taxon>
        <taxon>Nematoda</taxon>
        <taxon>Chromadorea</taxon>
        <taxon>Rhabditida</taxon>
        <taxon>Tylenchina</taxon>
        <taxon>Panagrolaimomorpha</taxon>
        <taxon>Panagrolaimoidea</taxon>
        <taxon>Panagrolaimidae</taxon>
        <taxon>Panagrolaimus</taxon>
    </lineage>
</organism>
<dbReference type="Proteomes" id="UP000887580">
    <property type="component" value="Unplaced"/>
</dbReference>
<proteinExistence type="predicted"/>
<dbReference type="WBParaSite" id="PS1159_v2.g638.t1">
    <property type="protein sequence ID" value="PS1159_v2.g638.t1"/>
    <property type="gene ID" value="PS1159_v2.g638"/>
</dbReference>
<reference evidence="2" key="1">
    <citation type="submission" date="2022-11" db="UniProtKB">
        <authorList>
            <consortium name="WormBaseParasite"/>
        </authorList>
    </citation>
    <scope>IDENTIFICATION</scope>
</reference>
<accession>A0AC35GLM5</accession>
<evidence type="ECO:0000313" key="1">
    <source>
        <dbReference type="Proteomes" id="UP000887580"/>
    </source>
</evidence>
<sequence>MDNSHSGRKNLSDYTLDKIYPNKHLKDILAEIRQSQNGYGNEEEEDKNKQFNDKSNDEKFGEQKHGRFRRSAKDRAGAIGGFFLWLLIIGGIVLCCCLPGIILCVILMRR</sequence>
<protein>
    <submittedName>
        <fullName evidence="2">Uncharacterized protein</fullName>
    </submittedName>
</protein>